<dbReference type="EMBL" id="JAGKQM010000013">
    <property type="protein sequence ID" value="KAH0890025.1"/>
    <property type="molecule type" value="Genomic_DNA"/>
</dbReference>
<comment type="caution">
    <text evidence="2">The sequence shown here is derived from an EMBL/GenBank/DDBJ whole genome shotgun (WGS) entry which is preliminary data.</text>
</comment>
<sequence>MTCIDRTEKTQMRDSSCSNCSTRSSLRCTIDRLLKTVLLDLIIPPHPVHPQSNDMRCDGGVKRRRIHDSEKGRHRHGSALIRRRWGLSE</sequence>
<evidence type="ECO:0000313" key="3">
    <source>
        <dbReference type="Proteomes" id="UP000824890"/>
    </source>
</evidence>
<feature type="compositionally biased region" description="Basic and acidic residues" evidence="1">
    <location>
        <begin position="1"/>
        <end position="12"/>
    </location>
</feature>
<feature type="region of interest" description="Disordered" evidence="1">
    <location>
        <begin position="1"/>
        <end position="22"/>
    </location>
</feature>
<organism evidence="2 3">
    <name type="scientific">Brassica napus</name>
    <name type="common">Rape</name>
    <dbReference type="NCBI Taxonomy" id="3708"/>
    <lineage>
        <taxon>Eukaryota</taxon>
        <taxon>Viridiplantae</taxon>
        <taxon>Streptophyta</taxon>
        <taxon>Embryophyta</taxon>
        <taxon>Tracheophyta</taxon>
        <taxon>Spermatophyta</taxon>
        <taxon>Magnoliopsida</taxon>
        <taxon>eudicotyledons</taxon>
        <taxon>Gunneridae</taxon>
        <taxon>Pentapetalae</taxon>
        <taxon>rosids</taxon>
        <taxon>malvids</taxon>
        <taxon>Brassicales</taxon>
        <taxon>Brassicaceae</taxon>
        <taxon>Brassiceae</taxon>
        <taxon>Brassica</taxon>
    </lineage>
</organism>
<reference evidence="2 3" key="1">
    <citation type="submission" date="2021-05" db="EMBL/GenBank/DDBJ databases">
        <title>Genome Assembly of Synthetic Allotetraploid Brassica napus Reveals Homoeologous Exchanges between Subgenomes.</title>
        <authorList>
            <person name="Davis J.T."/>
        </authorList>
    </citation>
    <scope>NUCLEOTIDE SEQUENCE [LARGE SCALE GENOMIC DNA]</scope>
    <source>
        <strain evidence="3">cv. Da-Ae</strain>
        <tissue evidence="2">Seedling</tissue>
    </source>
</reference>
<name>A0ABQ8ABV4_BRANA</name>
<feature type="compositionally biased region" description="Low complexity" evidence="1">
    <location>
        <begin position="13"/>
        <end position="22"/>
    </location>
</feature>
<evidence type="ECO:0000256" key="1">
    <source>
        <dbReference type="SAM" id="MobiDB-lite"/>
    </source>
</evidence>
<dbReference type="Proteomes" id="UP000824890">
    <property type="component" value="Unassembled WGS sequence"/>
</dbReference>
<proteinExistence type="predicted"/>
<keyword evidence="3" id="KW-1185">Reference proteome</keyword>
<protein>
    <submittedName>
        <fullName evidence="2">Uncharacterized protein</fullName>
    </submittedName>
</protein>
<accession>A0ABQ8ABV4</accession>
<evidence type="ECO:0000313" key="2">
    <source>
        <dbReference type="EMBL" id="KAH0890025.1"/>
    </source>
</evidence>
<gene>
    <name evidence="2" type="ORF">HID58_052454</name>
</gene>